<keyword evidence="7" id="KW-1185">Reference proteome</keyword>
<dbReference type="AlphaFoldDB" id="A0A1M5G6I3"/>
<dbReference type="PANTHER" id="PTHR23073">
    <property type="entry name" value="26S PROTEASOME REGULATORY SUBUNIT"/>
    <property type="match status" value="1"/>
</dbReference>
<evidence type="ECO:0000256" key="4">
    <source>
        <dbReference type="SAM" id="MobiDB-lite"/>
    </source>
</evidence>
<evidence type="ECO:0000259" key="5">
    <source>
        <dbReference type="SMART" id="SM00382"/>
    </source>
</evidence>
<dbReference type="EMBL" id="FQUP01000003">
    <property type="protein sequence ID" value="SHF99343.1"/>
    <property type="molecule type" value="Genomic_DNA"/>
</dbReference>
<gene>
    <name evidence="6" type="ORF">SAMN02745157_3297</name>
</gene>
<dbReference type="SUPFAM" id="SSF52540">
    <property type="entry name" value="P-loop containing nucleoside triphosphate hydrolases"/>
    <property type="match status" value="1"/>
</dbReference>
<dbReference type="Pfam" id="PF00004">
    <property type="entry name" value="AAA"/>
    <property type="match status" value="1"/>
</dbReference>
<feature type="domain" description="AAA+ ATPase" evidence="5">
    <location>
        <begin position="434"/>
        <end position="566"/>
    </location>
</feature>
<organism evidence="6 7">
    <name type="scientific">Kaistia soli DSM 19436</name>
    <dbReference type="NCBI Taxonomy" id="1122133"/>
    <lineage>
        <taxon>Bacteria</taxon>
        <taxon>Pseudomonadati</taxon>
        <taxon>Pseudomonadota</taxon>
        <taxon>Alphaproteobacteria</taxon>
        <taxon>Hyphomicrobiales</taxon>
        <taxon>Kaistiaceae</taxon>
        <taxon>Kaistia</taxon>
    </lineage>
</organism>
<dbReference type="STRING" id="1122133.SAMN02745157_3297"/>
<dbReference type="Gene3D" id="3.40.50.300">
    <property type="entry name" value="P-loop containing nucleotide triphosphate hydrolases"/>
    <property type="match status" value="1"/>
</dbReference>
<evidence type="ECO:0000256" key="2">
    <source>
        <dbReference type="ARBA" id="ARBA00022741"/>
    </source>
</evidence>
<dbReference type="InterPro" id="IPR003593">
    <property type="entry name" value="AAA+_ATPase"/>
</dbReference>
<name>A0A1M5G6I3_9HYPH</name>
<dbReference type="GO" id="GO:0016887">
    <property type="term" value="F:ATP hydrolysis activity"/>
    <property type="evidence" value="ECO:0007669"/>
    <property type="project" value="InterPro"/>
</dbReference>
<evidence type="ECO:0000256" key="1">
    <source>
        <dbReference type="ARBA" id="ARBA00006914"/>
    </source>
</evidence>
<dbReference type="CDD" id="cd19481">
    <property type="entry name" value="RecA-like_protease"/>
    <property type="match status" value="1"/>
</dbReference>
<dbReference type="GO" id="GO:0005524">
    <property type="term" value="F:ATP binding"/>
    <property type="evidence" value="ECO:0007669"/>
    <property type="project" value="UniProtKB-KW"/>
</dbReference>
<feature type="region of interest" description="Disordered" evidence="4">
    <location>
        <begin position="1"/>
        <end position="20"/>
    </location>
</feature>
<reference evidence="6 7" key="1">
    <citation type="submission" date="2016-11" db="EMBL/GenBank/DDBJ databases">
        <authorList>
            <person name="Jaros S."/>
            <person name="Januszkiewicz K."/>
            <person name="Wedrychowicz H."/>
        </authorList>
    </citation>
    <scope>NUCLEOTIDE SEQUENCE [LARGE SCALE GENOMIC DNA]</scope>
    <source>
        <strain evidence="6 7">DSM 19436</strain>
    </source>
</reference>
<accession>A0A1M5G6I3</accession>
<evidence type="ECO:0000256" key="3">
    <source>
        <dbReference type="ARBA" id="ARBA00022840"/>
    </source>
</evidence>
<dbReference type="SMART" id="SM00382">
    <property type="entry name" value="AAA"/>
    <property type="match status" value="1"/>
</dbReference>
<dbReference type="InterPro" id="IPR003959">
    <property type="entry name" value="ATPase_AAA_core"/>
</dbReference>
<evidence type="ECO:0000313" key="7">
    <source>
        <dbReference type="Proteomes" id="UP000184485"/>
    </source>
</evidence>
<comment type="similarity">
    <text evidence="1">Belongs to the AAA ATPase family.</text>
</comment>
<dbReference type="Pfam" id="PF22977">
    <property type="entry name" value="WHD"/>
    <property type="match status" value="1"/>
</dbReference>
<keyword evidence="2" id="KW-0547">Nucleotide-binding</keyword>
<evidence type="ECO:0000313" key="6">
    <source>
        <dbReference type="EMBL" id="SHF99343.1"/>
    </source>
</evidence>
<dbReference type="InterPro" id="IPR027417">
    <property type="entry name" value="P-loop_NTPase"/>
</dbReference>
<dbReference type="Proteomes" id="UP000184485">
    <property type="component" value="Unassembled WGS sequence"/>
</dbReference>
<proteinExistence type="inferred from homology"/>
<sequence length="647" mass="69604">MKPSVAVADSPPAGGSAAGAAGADETNWLAQNDQVVALGLAWLERCLAGEEAGAERATWEEARQAMLASGEPAALDRLGALFSLSPFEEDVLLLALAPEVDGRFGPRYGTAQGRLSAAAVSPHLLARLLTGSERLPPQALQSLSPGGMLRRFALIELDERDLAVHAAITLPERIRLLLCGIEASDDPADLLTRPVPLVSLPDRLEASSARIAASPAVPLQIQIVGPRRSGRRGLAAAIAARLGLGCRRLTGRPSGASELAALARECVLNNCALLIEIDDTDGSDEAARNLRFLLPMPLFIVSERPVDGLEDLPVLRLPALQADERLTIWRRSLLHPAEADLASLAEHFALGPSEIDAIARRRNADPAETWSACRELGSRDLEALTTRIVPERGWDDMVLDPDVLADLQGLAGQISRRSEVHRDWGYRRILGRATGISALFAGPSGVGKTMAAEAIAKALDLDLYVIDLARVTSKYIGETEKNLSRIFSAAEAGGCVLFFDEADALFGKRSEVKDSHDRYANAEISYLLQRMENFGGLSILATNLKSHLDTAFLRRIRIIVDFPVPNASVRRRLWQRALPPTAPQYGIDWDALARQELTGGNIATIATNAAFRASAEGEAIGMSHVMAAMAAEFRKLDRDSSTLGARR</sequence>
<dbReference type="InterPro" id="IPR054472">
    <property type="entry name" value="WHD"/>
</dbReference>
<protein>
    <submittedName>
        <fullName evidence="6">ATPase family associated with various cellular activities (AAA)</fullName>
    </submittedName>
</protein>
<dbReference type="InterPro" id="IPR050221">
    <property type="entry name" value="26S_Proteasome_ATPase"/>
</dbReference>
<keyword evidence="3" id="KW-0067">ATP-binding</keyword>
<feature type="compositionally biased region" description="Low complexity" evidence="4">
    <location>
        <begin position="8"/>
        <end position="20"/>
    </location>
</feature>